<dbReference type="GO" id="GO:0034480">
    <property type="term" value="F:phosphatidylcholine phospholipase C activity"/>
    <property type="evidence" value="ECO:0007669"/>
    <property type="project" value="UniProtKB-EC"/>
</dbReference>
<keyword evidence="3" id="KW-0378">Hydrolase</keyword>
<dbReference type="GO" id="GO:0016042">
    <property type="term" value="P:lipid catabolic process"/>
    <property type="evidence" value="ECO:0007669"/>
    <property type="project" value="InterPro"/>
</dbReference>
<organism evidence="6 7">
    <name type="scientific">Acidovorax cavernicola</name>
    <dbReference type="NCBI Taxonomy" id="1675792"/>
    <lineage>
        <taxon>Bacteria</taxon>
        <taxon>Pseudomonadati</taxon>
        <taxon>Pseudomonadota</taxon>
        <taxon>Betaproteobacteria</taxon>
        <taxon>Burkholderiales</taxon>
        <taxon>Comamonadaceae</taxon>
        <taxon>Acidovorax</taxon>
    </lineage>
</organism>
<dbReference type="Proteomes" id="UP000265619">
    <property type="component" value="Unassembled WGS sequence"/>
</dbReference>
<protein>
    <recommendedName>
        <fullName evidence="2">phospholipase C</fullName>
        <ecNumber evidence="2">3.1.4.3</ecNumber>
    </recommendedName>
</protein>
<dbReference type="NCBIfam" id="TIGR03396">
    <property type="entry name" value="PC_PLC"/>
    <property type="match status" value="1"/>
</dbReference>
<evidence type="ECO:0000313" key="7">
    <source>
        <dbReference type="Proteomes" id="UP000265619"/>
    </source>
</evidence>
<dbReference type="PANTHER" id="PTHR31956:SF1">
    <property type="entry name" value="NON-SPECIFIC PHOSPHOLIPASE C1"/>
    <property type="match status" value="1"/>
</dbReference>
<dbReference type="InterPro" id="IPR006311">
    <property type="entry name" value="TAT_signal"/>
</dbReference>
<dbReference type="PROSITE" id="PS51318">
    <property type="entry name" value="TAT"/>
    <property type="match status" value="1"/>
</dbReference>
<evidence type="ECO:0000256" key="1">
    <source>
        <dbReference type="ARBA" id="ARBA00009717"/>
    </source>
</evidence>
<gene>
    <name evidence="6" type="ORF">D3H34_16210</name>
</gene>
<feature type="region of interest" description="Disordered" evidence="4">
    <location>
        <begin position="524"/>
        <end position="556"/>
    </location>
</feature>
<feature type="compositionally biased region" description="Basic and acidic residues" evidence="4">
    <location>
        <begin position="114"/>
        <end position="123"/>
    </location>
</feature>
<dbReference type="InterPro" id="IPR007312">
    <property type="entry name" value="Phosphoesterase"/>
</dbReference>
<dbReference type="EC" id="3.1.4.3" evidence="2"/>
<dbReference type="AlphaFoldDB" id="A0A9X8D3V9"/>
<dbReference type="NCBIfam" id="TIGR01409">
    <property type="entry name" value="TAT_signal_seq"/>
    <property type="match status" value="1"/>
</dbReference>
<name>A0A9X8D3V9_9BURK</name>
<dbReference type="Pfam" id="PF05506">
    <property type="entry name" value="PLipase_C_C"/>
    <property type="match status" value="2"/>
</dbReference>
<dbReference type="InterPro" id="IPR017767">
    <property type="entry name" value="PC-PLC"/>
</dbReference>
<comment type="caution">
    <text evidence="6">The sequence shown here is derived from an EMBL/GenBank/DDBJ whole genome shotgun (WGS) entry which is preliminary data.</text>
</comment>
<feature type="domain" description="Bacterial phospholipase C C-terminal" evidence="5">
    <location>
        <begin position="653"/>
        <end position="735"/>
    </location>
</feature>
<reference evidence="6 7" key="1">
    <citation type="submission" date="2018-09" db="EMBL/GenBank/DDBJ databases">
        <title>Acidovorax cavernicola nov. sp. isolated from Gruta de las Maravillas (Aracena, Spain).</title>
        <authorList>
            <person name="Jurado V."/>
            <person name="Gutierrez-Patricio S."/>
            <person name="Gonzalez-Pimentel J.L."/>
            <person name="Miller A.Z."/>
            <person name="Laiz L."/>
            <person name="Saiz-Jimenez C."/>
        </authorList>
    </citation>
    <scope>NUCLEOTIDE SEQUENCE [LARGE SCALE GENOMIC DNA]</scope>
    <source>
        <strain evidence="6 7">1011MAR4D40.2</strain>
    </source>
</reference>
<proteinExistence type="inferred from homology"/>
<comment type="similarity">
    <text evidence="1">Belongs to the bacterial phospholipase C family.</text>
</comment>
<feature type="region of interest" description="Disordered" evidence="4">
    <location>
        <begin position="415"/>
        <end position="434"/>
    </location>
</feature>
<dbReference type="Gene3D" id="3.40.720.10">
    <property type="entry name" value="Alkaline Phosphatase, subunit A"/>
    <property type="match status" value="2"/>
</dbReference>
<dbReference type="PANTHER" id="PTHR31956">
    <property type="entry name" value="NON-SPECIFIC PHOSPHOLIPASE C4-RELATED"/>
    <property type="match status" value="1"/>
</dbReference>
<evidence type="ECO:0000313" key="6">
    <source>
        <dbReference type="EMBL" id="RIX78592.1"/>
    </source>
</evidence>
<dbReference type="OrthoDB" id="980947at2"/>
<evidence type="ECO:0000256" key="2">
    <source>
        <dbReference type="ARBA" id="ARBA00012018"/>
    </source>
</evidence>
<dbReference type="InterPro" id="IPR008475">
    <property type="entry name" value="PLipase_C_C"/>
</dbReference>
<dbReference type="InterPro" id="IPR019546">
    <property type="entry name" value="TAT_signal_bac_arc"/>
</dbReference>
<evidence type="ECO:0000256" key="3">
    <source>
        <dbReference type="ARBA" id="ARBA00022801"/>
    </source>
</evidence>
<keyword evidence="7" id="KW-1185">Reference proteome</keyword>
<dbReference type="Pfam" id="PF04185">
    <property type="entry name" value="Phosphoesterase"/>
    <property type="match status" value="1"/>
</dbReference>
<dbReference type="EMBL" id="QXMN01000019">
    <property type="protein sequence ID" value="RIX78592.1"/>
    <property type="molecule type" value="Genomic_DNA"/>
</dbReference>
<feature type="domain" description="Bacterial phospholipase C C-terminal" evidence="5">
    <location>
        <begin position="552"/>
        <end position="641"/>
    </location>
</feature>
<feature type="region of interest" description="Disordered" evidence="4">
    <location>
        <begin position="105"/>
        <end position="125"/>
    </location>
</feature>
<accession>A0A9X8D3V9</accession>
<evidence type="ECO:0000256" key="4">
    <source>
        <dbReference type="SAM" id="MobiDB-lite"/>
    </source>
</evidence>
<evidence type="ECO:0000259" key="5">
    <source>
        <dbReference type="Pfam" id="PF05506"/>
    </source>
</evidence>
<sequence length="753" mass="82778">MTSRRNFLTGTATTGAAALALSAFPPSIRRALAIPANNKTGTIKDVEHVVILMQENRSFDHYFGTLAGVRGFGDRFGIPLPKGLNVWQQSDASGKVIPPYHFDSRKGNAQRDGGTPHDWDDSQKAWGGGRMHEWARYKTPKAMGYHKQTEIPFQFALADAFTLCDAYHCAMHTGTDANRSFHITGTNGPTAQGVAFVTNEWDWLDATPSKVDTGYTWKTYAERLEDAGVSWICYQNMPDEWGDNMLGAFRQFRRANRASPYPVTSGYYKAPFSDTGQTLPFHAYDAASDNPGNPLYKGIANTLPGDKPEDYLDAFRRDIKAGRLPQVSWINAPSAYCEHPGPSSPVQGAWFIQEILDALTAVPEVWSKTVLLVNFDENDGYFDHVPSPSAPSLNPDLTPAGKTTLAADDLKHEYFTQPAPDGSTSQPKPDNRVFGPGPRVPLYVISPWSRGGWVSSQAFDHTSVLQFLETRFGVKEPNISPFRRAVCGDLTSAFNFATPNTEALPQLAGKQSRTDAEALRATQEFDAGGKKRPPIAPPADPQLPRQATGTRPSRALPYELHTSARADALTGTVKLIFSNTGKAAAVFHVYDKLNLDRLPRRYMVEAGKTLDDSWAAATDNSGFYDLWVLGPNGYHRHFKGDLGRLRAGGVAAPEVRVCYDIANGNVYLQMRNDGKAACKFTVRAKAYRDDGPWTATVNGSAQSEQHWELAASGQWYDFAVTCDADPAYYRRFAGRVETGKHTVSDPAMGLPDL</sequence>
<dbReference type="RefSeq" id="WP_119554730.1">
    <property type="nucleotide sequence ID" value="NZ_QXMN01000019.1"/>
</dbReference>
<dbReference type="InterPro" id="IPR017850">
    <property type="entry name" value="Alkaline_phosphatase_core_sf"/>
</dbReference>